<protein>
    <submittedName>
        <fullName evidence="3">Uncharacterized protein</fullName>
    </submittedName>
</protein>
<accession>A0ABU5AP65</accession>
<evidence type="ECO:0000313" key="3">
    <source>
        <dbReference type="EMBL" id="MDX8539098.1"/>
    </source>
</evidence>
<comment type="caution">
    <text evidence="3">The sequence shown here is derived from an EMBL/GenBank/DDBJ whole genome shotgun (WGS) entry which is preliminary data.</text>
</comment>
<feature type="chain" id="PRO_5047140985" evidence="2">
    <location>
        <begin position="24"/>
        <end position="163"/>
    </location>
</feature>
<feature type="region of interest" description="Disordered" evidence="1">
    <location>
        <begin position="104"/>
        <end position="163"/>
    </location>
</feature>
<reference evidence="3 4" key="1">
    <citation type="submission" date="2023-08" db="EMBL/GenBank/DDBJ databases">
        <title>Implementing the SeqCode for naming new Mesorhizobium species isolated from Vachellia karroo root nodules.</title>
        <authorList>
            <person name="Van Lill M."/>
        </authorList>
    </citation>
    <scope>NUCLEOTIDE SEQUENCE [LARGE SCALE GENOMIC DNA]</scope>
    <source>
        <strain evidence="3 4">VK4B</strain>
    </source>
</reference>
<proteinExistence type="predicted"/>
<keyword evidence="2" id="KW-0732">Signal</keyword>
<gene>
    <name evidence="3" type="ORF">RFM23_15880</name>
</gene>
<organism evidence="3 4">
    <name type="scientific">Mesorhizobium abyssinicae</name>
    <dbReference type="NCBI Taxonomy" id="1209958"/>
    <lineage>
        <taxon>Bacteria</taxon>
        <taxon>Pseudomonadati</taxon>
        <taxon>Pseudomonadota</taxon>
        <taxon>Alphaproteobacteria</taxon>
        <taxon>Hyphomicrobiales</taxon>
        <taxon>Phyllobacteriaceae</taxon>
        <taxon>Mesorhizobium</taxon>
    </lineage>
</organism>
<dbReference type="EMBL" id="JAVIIP010000007">
    <property type="protein sequence ID" value="MDX8539098.1"/>
    <property type="molecule type" value="Genomic_DNA"/>
</dbReference>
<sequence>MVSMRILAALGVGLSAITGSAQASSIVVLGASTATPSIIRLGAADPMKIGSTPSVVALGEPALDVTDEKVAAIPEKPTHHGSMQSPMIIRGGVVGGAFATPAAAPAKATAATAPATETKPAEDGKPAGEATASNGEPKSQPEAQQPQPAAAQPAPISPIGKAM</sequence>
<feature type="compositionally biased region" description="Low complexity" evidence="1">
    <location>
        <begin position="104"/>
        <end position="118"/>
    </location>
</feature>
<dbReference type="RefSeq" id="WP_320320783.1">
    <property type="nucleotide sequence ID" value="NZ_JAVIIP010000007.1"/>
</dbReference>
<dbReference type="Proteomes" id="UP001276564">
    <property type="component" value="Unassembled WGS sequence"/>
</dbReference>
<feature type="compositionally biased region" description="Low complexity" evidence="1">
    <location>
        <begin position="140"/>
        <end position="154"/>
    </location>
</feature>
<keyword evidence="4" id="KW-1185">Reference proteome</keyword>
<feature type="signal peptide" evidence="2">
    <location>
        <begin position="1"/>
        <end position="23"/>
    </location>
</feature>
<evidence type="ECO:0000256" key="1">
    <source>
        <dbReference type="SAM" id="MobiDB-lite"/>
    </source>
</evidence>
<evidence type="ECO:0000313" key="4">
    <source>
        <dbReference type="Proteomes" id="UP001276564"/>
    </source>
</evidence>
<evidence type="ECO:0000256" key="2">
    <source>
        <dbReference type="SAM" id="SignalP"/>
    </source>
</evidence>
<name>A0ABU5AP65_9HYPH</name>